<organism evidence="1 2">
    <name type="scientific">Pleurodeles waltl</name>
    <name type="common">Iberian ribbed newt</name>
    <dbReference type="NCBI Taxonomy" id="8319"/>
    <lineage>
        <taxon>Eukaryota</taxon>
        <taxon>Metazoa</taxon>
        <taxon>Chordata</taxon>
        <taxon>Craniata</taxon>
        <taxon>Vertebrata</taxon>
        <taxon>Euteleostomi</taxon>
        <taxon>Amphibia</taxon>
        <taxon>Batrachia</taxon>
        <taxon>Caudata</taxon>
        <taxon>Salamandroidea</taxon>
        <taxon>Salamandridae</taxon>
        <taxon>Pleurodelinae</taxon>
        <taxon>Pleurodeles</taxon>
    </lineage>
</organism>
<evidence type="ECO:0000313" key="2">
    <source>
        <dbReference type="Proteomes" id="UP001066276"/>
    </source>
</evidence>
<dbReference type="Proteomes" id="UP001066276">
    <property type="component" value="Chromosome 7"/>
</dbReference>
<protein>
    <submittedName>
        <fullName evidence="1">Uncharacterized protein</fullName>
    </submittedName>
</protein>
<gene>
    <name evidence="1" type="ORF">NDU88_008856</name>
</gene>
<dbReference type="EMBL" id="JANPWB010000011">
    <property type="protein sequence ID" value="KAJ1130504.1"/>
    <property type="molecule type" value="Genomic_DNA"/>
</dbReference>
<reference evidence="1" key="1">
    <citation type="journal article" date="2022" name="bioRxiv">
        <title>Sequencing and chromosome-scale assembly of the giantPleurodeles waltlgenome.</title>
        <authorList>
            <person name="Brown T."/>
            <person name="Elewa A."/>
            <person name="Iarovenko S."/>
            <person name="Subramanian E."/>
            <person name="Araus A.J."/>
            <person name="Petzold A."/>
            <person name="Susuki M."/>
            <person name="Suzuki K.-i.T."/>
            <person name="Hayashi T."/>
            <person name="Toyoda A."/>
            <person name="Oliveira C."/>
            <person name="Osipova E."/>
            <person name="Leigh N.D."/>
            <person name="Simon A."/>
            <person name="Yun M.H."/>
        </authorList>
    </citation>
    <scope>NUCLEOTIDE SEQUENCE</scope>
    <source>
        <strain evidence="1">20211129_DDA</strain>
        <tissue evidence="1">Liver</tissue>
    </source>
</reference>
<keyword evidence="2" id="KW-1185">Reference proteome</keyword>
<sequence>MLDSTQVKVLVKRRVPGAVAESSIIVAPLQVLRTIGATPAQLKAFKEAVRLIFGQSNTAGVHSGPVELEEAPWGSAQVASAFALRDTHGCMLGSGNELVVPSRPVLTLPPMHLCSDVPILIADSDIELNGCRTTQHWQELCLLCRILSLFLMG</sequence>
<accession>A0AAV7PU99</accession>
<comment type="caution">
    <text evidence="1">The sequence shown here is derived from an EMBL/GenBank/DDBJ whole genome shotgun (WGS) entry which is preliminary data.</text>
</comment>
<proteinExistence type="predicted"/>
<evidence type="ECO:0000313" key="1">
    <source>
        <dbReference type="EMBL" id="KAJ1130504.1"/>
    </source>
</evidence>
<dbReference type="AlphaFoldDB" id="A0AAV7PU99"/>
<name>A0AAV7PU99_PLEWA</name>